<sequence>MIFTQGIEKILSGAKVQTRRLVKEDDRLVQAPSYTSVVNCKSDFHVLNTRPRWVIGKDYAVQT</sequence>
<reference evidence="1" key="1">
    <citation type="journal article" date="2014" name="Front. Microbiol.">
        <title>High frequency of phylogenetically diverse reductive dehalogenase-homologous genes in deep subseafloor sedimentary metagenomes.</title>
        <authorList>
            <person name="Kawai M."/>
            <person name="Futagami T."/>
            <person name="Toyoda A."/>
            <person name="Takaki Y."/>
            <person name="Nishi S."/>
            <person name="Hori S."/>
            <person name="Arai W."/>
            <person name="Tsubouchi T."/>
            <person name="Morono Y."/>
            <person name="Uchiyama I."/>
            <person name="Ito T."/>
            <person name="Fujiyama A."/>
            <person name="Inagaki F."/>
            <person name="Takami H."/>
        </authorList>
    </citation>
    <scope>NUCLEOTIDE SEQUENCE</scope>
    <source>
        <strain evidence="1">Expedition CK06-06</strain>
    </source>
</reference>
<gene>
    <name evidence="1" type="ORF">S01H1_40725</name>
</gene>
<proteinExistence type="predicted"/>
<organism evidence="1">
    <name type="scientific">marine sediment metagenome</name>
    <dbReference type="NCBI Taxonomy" id="412755"/>
    <lineage>
        <taxon>unclassified sequences</taxon>
        <taxon>metagenomes</taxon>
        <taxon>ecological metagenomes</taxon>
    </lineage>
</organism>
<accession>X0W6K0</accession>
<name>X0W6K0_9ZZZZ</name>
<feature type="non-terminal residue" evidence="1">
    <location>
        <position position="63"/>
    </location>
</feature>
<protein>
    <submittedName>
        <fullName evidence="1">Uncharacterized protein</fullName>
    </submittedName>
</protein>
<dbReference type="EMBL" id="BARS01025797">
    <property type="protein sequence ID" value="GAG08306.1"/>
    <property type="molecule type" value="Genomic_DNA"/>
</dbReference>
<dbReference type="AlphaFoldDB" id="X0W6K0"/>
<comment type="caution">
    <text evidence="1">The sequence shown here is derived from an EMBL/GenBank/DDBJ whole genome shotgun (WGS) entry which is preliminary data.</text>
</comment>
<evidence type="ECO:0000313" key="1">
    <source>
        <dbReference type="EMBL" id="GAG08306.1"/>
    </source>
</evidence>